<protein>
    <submittedName>
        <fullName evidence="1">Uncharacterized protein</fullName>
    </submittedName>
</protein>
<comment type="caution">
    <text evidence="1">The sequence shown here is derived from an EMBL/GenBank/DDBJ whole genome shotgun (WGS) entry which is preliminary data.</text>
</comment>
<name>A0A919NBJ7_9ACTN</name>
<organism evidence="1 2">
    <name type="scientific">Actinoplanes siamensis</name>
    <dbReference type="NCBI Taxonomy" id="1223317"/>
    <lineage>
        <taxon>Bacteria</taxon>
        <taxon>Bacillati</taxon>
        <taxon>Actinomycetota</taxon>
        <taxon>Actinomycetes</taxon>
        <taxon>Micromonosporales</taxon>
        <taxon>Micromonosporaceae</taxon>
        <taxon>Actinoplanes</taxon>
    </lineage>
</organism>
<dbReference type="Proteomes" id="UP000629619">
    <property type="component" value="Unassembled WGS sequence"/>
</dbReference>
<dbReference type="EMBL" id="BOMW01000054">
    <property type="protein sequence ID" value="GIF07832.1"/>
    <property type="molecule type" value="Genomic_DNA"/>
</dbReference>
<keyword evidence="2" id="KW-1185">Reference proteome</keyword>
<gene>
    <name evidence="1" type="ORF">Asi03nite_53700</name>
</gene>
<dbReference type="RefSeq" id="WP_203683223.1">
    <property type="nucleotide sequence ID" value="NZ_BOMW01000054.1"/>
</dbReference>
<sequence length="118" mass="13303">MEPMLQFFVMVDSEMSRERMIAGVLEAFPEARPHKAYSCDIRGNLLQVVANRDADPSLADDPEDGFLYFTWEVDCIPQRGDLDEDHQLVLARDLQRHFAATGARTAVGASFEDRLQTG</sequence>
<evidence type="ECO:0000313" key="1">
    <source>
        <dbReference type="EMBL" id="GIF07832.1"/>
    </source>
</evidence>
<proteinExistence type="predicted"/>
<accession>A0A919NBJ7</accession>
<evidence type="ECO:0000313" key="2">
    <source>
        <dbReference type="Proteomes" id="UP000629619"/>
    </source>
</evidence>
<dbReference type="AlphaFoldDB" id="A0A919NBJ7"/>
<reference evidence="1" key="1">
    <citation type="submission" date="2021-01" db="EMBL/GenBank/DDBJ databases">
        <title>Whole genome shotgun sequence of Actinoplanes siamensis NBRC 109076.</title>
        <authorList>
            <person name="Komaki H."/>
            <person name="Tamura T."/>
        </authorList>
    </citation>
    <scope>NUCLEOTIDE SEQUENCE</scope>
    <source>
        <strain evidence="1">NBRC 109076</strain>
    </source>
</reference>